<gene>
    <name evidence="2" type="ORF">BJ969_001721</name>
</gene>
<dbReference type="AlphaFoldDB" id="A0A840NEC9"/>
<evidence type="ECO:0000313" key="2">
    <source>
        <dbReference type="EMBL" id="MBB5068633.1"/>
    </source>
</evidence>
<keyword evidence="1" id="KW-0472">Membrane</keyword>
<sequence length="232" mass="25973">MPTTPQDGPPCRSCGTPNPPDRRFCVRCATQLVEPEPEPTRWLRKKRSNGNGLGWLWRRLTILSLVLALVIGSILLFPFGQWLLQDVLDKTMESSNIRPTKITANSEISGHPAVAAVDEYTNQGWGTNDVGEWIEFEFDPPFRLLHVLVTTGPPGKAFEAQARPLRMEAIVTDTSGVPHTYPLQLGKAHEAKPFEIRVSDVRRIRLVIQETTEVTSGKHIELGEVEFQKRGS</sequence>
<dbReference type="Proteomes" id="UP000580474">
    <property type="component" value="Unassembled WGS sequence"/>
</dbReference>
<accession>A0A840NEC9</accession>
<reference evidence="2 3" key="1">
    <citation type="submission" date="2020-08" db="EMBL/GenBank/DDBJ databases">
        <title>Sequencing the genomes of 1000 actinobacteria strains.</title>
        <authorList>
            <person name="Klenk H.-P."/>
        </authorList>
    </citation>
    <scope>NUCLEOTIDE SEQUENCE [LARGE SCALE GENOMIC DNA]</scope>
    <source>
        <strain evidence="2 3">DSM 45582</strain>
    </source>
</reference>
<dbReference type="RefSeq" id="WP_184478294.1">
    <property type="nucleotide sequence ID" value="NZ_JACHIV010000001.1"/>
</dbReference>
<protein>
    <recommendedName>
        <fullName evidence="4">F5/8 type C domain-containing protein</fullName>
    </recommendedName>
</protein>
<evidence type="ECO:0000256" key="1">
    <source>
        <dbReference type="SAM" id="Phobius"/>
    </source>
</evidence>
<dbReference type="InterPro" id="IPR008979">
    <property type="entry name" value="Galactose-bd-like_sf"/>
</dbReference>
<proteinExistence type="predicted"/>
<keyword evidence="1" id="KW-1133">Transmembrane helix</keyword>
<organism evidence="2 3">
    <name type="scientific">Saccharopolyspora gloriosae</name>
    <dbReference type="NCBI Taxonomy" id="455344"/>
    <lineage>
        <taxon>Bacteria</taxon>
        <taxon>Bacillati</taxon>
        <taxon>Actinomycetota</taxon>
        <taxon>Actinomycetes</taxon>
        <taxon>Pseudonocardiales</taxon>
        <taxon>Pseudonocardiaceae</taxon>
        <taxon>Saccharopolyspora</taxon>
    </lineage>
</organism>
<feature type="transmembrane region" description="Helical" evidence="1">
    <location>
        <begin position="62"/>
        <end position="84"/>
    </location>
</feature>
<evidence type="ECO:0000313" key="3">
    <source>
        <dbReference type="Proteomes" id="UP000580474"/>
    </source>
</evidence>
<name>A0A840NEC9_9PSEU</name>
<keyword evidence="1" id="KW-0812">Transmembrane</keyword>
<dbReference type="EMBL" id="JACHIV010000001">
    <property type="protein sequence ID" value="MBB5068633.1"/>
    <property type="molecule type" value="Genomic_DNA"/>
</dbReference>
<dbReference type="SUPFAM" id="SSF49785">
    <property type="entry name" value="Galactose-binding domain-like"/>
    <property type="match status" value="1"/>
</dbReference>
<comment type="caution">
    <text evidence="2">The sequence shown here is derived from an EMBL/GenBank/DDBJ whole genome shotgun (WGS) entry which is preliminary data.</text>
</comment>
<keyword evidence="3" id="KW-1185">Reference proteome</keyword>
<evidence type="ECO:0008006" key="4">
    <source>
        <dbReference type="Google" id="ProtNLM"/>
    </source>
</evidence>